<gene>
    <name evidence="1" type="ORF">NE237_029272</name>
</gene>
<comment type="caution">
    <text evidence="1">The sequence shown here is derived from an EMBL/GenBank/DDBJ whole genome shotgun (WGS) entry which is preliminary data.</text>
</comment>
<evidence type="ECO:0000313" key="2">
    <source>
        <dbReference type="Proteomes" id="UP001141806"/>
    </source>
</evidence>
<evidence type="ECO:0000313" key="1">
    <source>
        <dbReference type="EMBL" id="KAJ4952440.1"/>
    </source>
</evidence>
<organism evidence="1 2">
    <name type="scientific">Protea cynaroides</name>
    <dbReference type="NCBI Taxonomy" id="273540"/>
    <lineage>
        <taxon>Eukaryota</taxon>
        <taxon>Viridiplantae</taxon>
        <taxon>Streptophyta</taxon>
        <taxon>Embryophyta</taxon>
        <taxon>Tracheophyta</taxon>
        <taxon>Spermatophyta</taxon>
        <taxon>Magnoliopsida</taxon>
        <taxon>Proteales</taxon>
        <taxon>Proteaceae</taxon>
        <taxon>Protea</taxon>
    </lineage>
</organism>
<dbReference type="Proteomes" id="UP001141806">
    <property type="component" value="Unassembled WGS sequence"/>
</dbReference>
<dbReference type="EMBL" id="JAMYWD010000012">
    <property type="protein sequence ID" value="KAJ4952440.1"/>
    <property type="molecule type" value="Genomic_DNA"/>
</dbReference>
<sequence length="118" mass="13869">MLSTNLCSSLLYQPCLPCYFFQKRRSEEPEPGPGPGSVLFSSQLSLLLRDRDFRDWLFMRALNFCFADDQRLYRKRFGIYLIKERLREGEEEGQRIKAEEGGIYLMEDTRFVDGPSLI</sequence>
<reference evidence="1" key="1">
    <citation type="journal article" date="2023" name="Plant J.">
        <title>The genome of the king protea, Protea cynaroides.</title>
        <authorList>
            <person name="Chang J."/>
            <person name="Duong T.A."/>
            <person name="Schoeman C."/>
            <person name="Ma X."/>
            <person name="Roodt D."/>
            <person name="Barker N."/>
            <person name="Li Z."/>
            <person name="Van de Peer Y."/>
            <person name="Mizrachi E."/>
        </authorList>
    </citation>
    <scope>NUCLEOTIDE SEQUENCE</scope>
    <source>
        <tissue evidence="1">Young leaves</tissue>
    </source>
</reference>
<name>A0A9Q0GRZ3_9MAGN</name>
<accession>A0A9Q0GRZ3</accession>
<proteinExistence type="predicted"/>
<keyword evidence="2" id="KW-1185">Reference proteome</keyword>
<dbReference type="AlphaFoldDB" id="A0A9Q0GRZ3"/>
<protein>
    <submittedName>
        <fullName evidence="1">Uncharacterized protein</fullName>
    </submittedName>
</protein>